<dbReference type="AlphaFoldDB" id="A0A0E9UZH1"/>
<proteinExistence type="predicted"/>
<accession>A0A0E9UZH1</accession>
<evidence type="ECO:0000313" key="1">
    <source>
        <dbReference type="EMBL" id="JAH70595.1"/>
    </source>
</evidence>
<name>A0A0E9UZH1_ANGAN</name>
<organism evidence="1">
    <name type="scientific">Anguilla anguilla</name>
    <name type="common">European freshwater eel</name>
    <name type="synonym">Muraena anguilla</name>
    <dbReference type="NCBI Taxonomy" id="7936"/>
    <lineage>
        <taxon>Eukaryota</taxon>
        <taxon>Metazoa</taxon>
        <taxon>Chordata</taxon>
        <taxon>Craniata</taxon>
        <taxon>Vertebrata</taxon>
        <taxon>Euteleostomi</taxon>
        <taxon>Actinopterygii</taxon>
        <taxon>Neopterygii</taxon>
        <taxon>Teleostei</taxon>
        <taxon>Anguilliformes</taxon>
        <taxon>Anguillidae</taxon>
        <taxon>Anguilla</taxon>
    </lineage>
</organism>
<protein>
    <submittedName>
        <fullName evidence="1">Uncharacterized protein</fullName>
    </submittedName>
</protein>
<dbReference type="EMBL" id="GBXM01037982">
    <property type="protein sequence ID" value="JAH70595.1"/>
    <property type="molecule type" value="Transcribed_RNA"/>
</dbReference>
<sequence>MCGPPPTDPVRLHPHAWTSWAISRASSSPSRPREHCISHTKAFSPDRAIEGIHYPACTAC</sequence>
<reference evidence="1" key="2">
    <citation type="journal article" date="2015" name="Fish Shellfish Immunol.">
        <title>Early steps in the European eel (Anguilla anguilla)-Vibrio vulnificus interaction in the gills: Role of the RtxA13 toxin.</title>
        <authorList>
            <person name="Callol A."/>
            <person name="Pajuelo D."/>
            <person name="Ebbesson L."/>
            <person name="Teles M."/>
            <person name="MacKenzie S."/>
            <person name="Amaro C."/>
        </authorList>
    </citation>
    <scope>NUCLEOTIDE SEQUENCE</scope>
</reference>
<reference evidence="1" key="1">
    <citation type="submission" date="2014-11" db="EMBL/GenBank/DDBJ databases">
        <authorList>
            <person name="Amaro Gonzalez C."/>
        </authorList>
    </citation>
    <scope>NUCLEOTIDE SEQUENCE</scope>
</reference>